<dbReference type="Pfam" id="PF13191">
    <property type="entry name" value="AAA_16"/>
    <property type="match status" value="1"/>
</dbReference>
<reference evidence="5 6" key="1">
    <citation type="submission" date="2019-10" db="EMBL/GenBank/DDBJ databases">
        <title>Actinomadura rubteroloni sp. nov. and Actinomadura macrotermitis sp. nov., isolated from the gut of fungus growing-termite Macrotermes natalensis.</title>
        <authorList>
            <person name="Benndorf R."/>
            <person name="Martin K."/>
            <person name="Kuefner M."/>
            <person name="De Beer W."/>
            <person name="Kaster A.-K."/>
            <person name="Vollmers J."/>
            <person name="Poulsen M."/>
            <person name="Beemelmanns C."/>
        </authorList>
    </citation>
    <scope>NUCLEOTIDE SEQUENCE [LARGE SCALE GENOMIC DNA]</scope>
    <source>
        <strain evidence="5 6">RB68</strain>
    </source>
</reference>
<proteinExistence type="predicted"/>
<dbReference type="InterPro" id="IPR041664">
    <property type="entry name" value="AAA_16"/>
</dbReference>
<dbReference type="InterPro" id="IPR011990">
    <property type="entry name" value="TPR-like_helical_dom_sf"/>
</dbReference>
<dbReference type="InterPro" id="IPR059106">
    <property type="entry name" value="WHD_MalT"/>
</dbReference>
<keyword evidence="6" id="KW-1185">Reference proteome</keyword>
<dbReference type="GO" id="GO:0003677">
    <property type="term" value="F:DNA binding"/>
    <property type="evidence" value="ECO:0007669"/>
    <property type="project" value="UniProtKB-KW"/>
</dbReference>
<dbReference type="PANTHER" id="PTHR44688">
    <property type="entry name" value="DNA-BINDING TRANSCRIPTIONAL ACTIVATOR DEVR_DOSR"/>
    <property type="match status" value="1"/>
</dbReference>
<evidence type="ECO:0000313" key="5">
    <source>
        <dbReference type="EMBL" id="MQY02113.1"/>
    </source>
</evidence>
<dbReference type="Gene3D" id="1.25.40.10">
    <property type="entry name" value="Tetratricopeptide repeat domain"/>
    <property type="match status" value="1"/>
</dbReference>
<comment type="caution">
    <text evidence="5">The sequence shown here is derived from an EMBL/GenBank/DDBJ whole genome shotgun (WGS) entry which is preliminary data.</text>
</comment>
<keyword evidence="3" id="KW-0804">Transcription</keyword>
<dbReference type="InterPro" id="IPR000792">
    <property type="entry name" value="Tscrpt_reg_LuxR_C"/>
</dbReference>
<dbReference type="InterPro" id="IPR016032">
    <property type="entry name" value="Sig_transdc_resp-reg_C-effctor"/>
</dbReference>
<dbReference type="PROSITE" id="PS50043">
    <property type="entry name" value="HTH_LUXR_2"/>
    <property type="match status" value="1"/>
</dbReference>
<dbReference type="SMART" id="SM00421">
    <property type="entry name" value="HTH_LUXR"/>
    <property type="match status" value="1"/>
</dbReference>
<gene>
    <name evidence="5" type="primary">malT_1</name>
    <name evidence="5" type="ORF">ACRB68_01400</name>
</gene>
<accession>A0A7K0BLQ7</accession>
<feature type="domain" description="HTH luxR-type" evidence="4">
    <location>
        <begin position="809"/>
        <end position="874"/>
    </location>
</feature>
<dbReference type="Gene3D" id="1.10.10.10">
    <property type="entry name" value="Winged helix-like DNA-binding domain superfamily/Winged helix DNA-binding domain"/>
    <property type="match status" value="1"/>
</dbReference>
<protein>
    <submittedName>
        <fullName evidence="5">HTH-type transcriptional regulator MalT</fullName>
    </submittedName>
</protein>
<organism evidence="5 6">
    <name type="scientific">Actinomadura macrotermitis</name>
    <dbReference type="NCBI Taxonomy" id="2585200"/>
    <lineage>
        <taxon>Bacteria</taxon>
        <taxon>Bacillati</taxon>
        <taxon>Actinomycetota</taxon>
        <taxon>Actinomycetes</taxon>
        <taxon>Streptosporangiales</taxon>
        <taxon>Thermomonosporaceae</taxon>
        <taxon>Actinomadura</taxon>
    </lineage>
</organism>
<dbReference type="PRINTS" id="PR00038">
    <property type="entry name" value="HTHLUXR"/>
</dbReference>
<keyword evidence="2" id="KW-0238">DNA-binding</keyword>
<dbReference type="Gene3D" id="3.40.50.300">
    <property type="entry name" value="P-loop containing nucleotide triphosphate hydrolases"/>
    <property type="match status" value="1"/>
</dbReference>
<name>A0A7K0BLQ7_9ACTN</name>
<dbReference type="Proteomes" id="UP000487268">
    <property type="component" value="Unassembled WGS sequence"/>
</dbReference>
<sequence>MTGVPLGKTASLPRPPAWVVPRREVTERLRRGTGRRLTVVTGPPGAGKTVAALDWASSVSGRADRCICWITCDETIVSVRRFCRLLLGRLGQAGVDVPALPDGETSDEALVEAIGDHLGRSGRAIVVVVDDFPAEAGSAPAEAVSALLRHAGPWLHIVVLARSSPRIPLQRYRLAGELTEIRTEELAFGEHETAAVLAQHAVRLPFAAQRRLREKTGGWPAGIRLAAMAMARRTNPEDFVEALAGDDQAVVDYLTEEVFESEPPQLRGVLLVTGITRRFNADLVAALIGGPCELFPELVRRNAFIVPEGDGWYRHLPMFAQAMRFVLGQEAPGEVAELHRRAAAWFERAGMLTEAVEHAAQAGEWHRASRMVVERFAVGHVLGLRSRESLTGVFDAMPDDAVFGCPHPAPAIVRAATATAGQDDRARDHALTYANALLNASPQDEAQAERTGLAVIELCGARAPRPAERTSPLAGASAMVRRLPAEVLDERPELRALAAGGEGTERLWHGELREAARLLREALTVAEDSGTARACSSLRENLALTEALLGHTRAAAALVAETGKGAEPAAASAGGGGGTAALASAWVHVEQWRIDCARNELHRVSAMLTECPDPFLALVHGLVGAWADLVQGRPDRALDGLRALEPVTPRPRWLRRRLTLLAADAHAALGDGKAARLAVERAGRVSDLDSRVSYARAAMSDGDDAAAAAVLRRSLHASSDDPTALRVDAWMLDAGLSYRRGDRSRGRRSLTRALRLAAREEIRRPFGMSRAWLRPVLLADRELAQPYRRLLEPLHLTPAAGAGPRLLDEPTPVERLSSRESDVLRRLEQMMTTEEIAADLHLSVNTVKTHLKSIYRKLSVTRRAEAVRRARRLSLL</sequence>
<dbReference type="AlphaFoldDB" id="A0A7K0BLQ7"/>
<dbReference type="InterPro" id="IPR027417">
    <property type="entry name" value="P-loop_NTPase"/>
</dbReference>
<evidence type="ECO:0000256" key="3">
    <source>
        <dbReference type="ARBA" id="ARBA00023163"/>
    </source>
</evidence>
<evidence type="ECO:0000313" key="6">
    <source>
        <dbReference type="Proteomes" id="UP000487268"/>
    </source>
</evidence>
<keyword evidence="1" id="KW-0805">Transcription regulation</keyword>
<dbReference type="EMBL" id="WEGH01000001">
    <property type="protein sequence ID" value="MQY02113.1"/>
    <property type="molecule type" value="Genomic_DNA"/>
</dbReference>
<dbReference type="Pfam" id="PF00196">
    <property type="entry name" value="GerE"/>
    <property type="match status" value="1"/>
</dbReference>
<dbReference type="PANTHER" id="PTHR44688:SF16">
    <property type="entry name" value="DNA-BINDING TRANSCRIPTIONAL ACTIVATOR DEVR_DOSR"/>
    <property type="match status" value="1"/>
</dbReference>
<evidence type="ECO:0000256" key="1">
    <source>
        <dbReference type="ARBA" id="ARBA00023015"/>
    </source>
</evidence>
<evidence type="ECO:0000259" key="4">
    <source>
        <dbReference type="PROSITE" id="PS50043"/>
    </source>
</evidence>
<dbReference type="SUPFAM" id="SSF52540">
    <property type="entry name" value="P-loop containing nucleoside triphosphate hydrolases"/>
    <property type="match status" value="1"/>
</dbReference>
<dbReference type="CDD" id="cd06170">
    <property type="entry name" value="LuxR_C_like"/>
    <property type="match status" value="1"/>
</dbReference>
<dbReference type="SUPFAM" id="SSF46894">
    <property type="entry name" value="C-terminal effector domain of the bipartite response regulators"/>
    <property type="match status" value="1"/>
</dbReference>
<dbReference type="InterPro" id="IPR036388">
    <property type="entry name" value="WH-like_DNA-bd_sf"/>
</dbReference>
<evidence type="ECO:0000256" key="2">
    <source>
        <dbReference type="ARBA" id="ARBA00023125"/>
    </source>
</evidence>
<dbReference type="GO" id="GO:0006355">
    <property type="term" value="P:regulation of DNA-templated transcription"/>
    <property type="evidence" value="ECO:0007669"/>
    <property type="project" value="InterPro"/>
</dbReference>
<dbReference type="Pfam" id="PF25873">
    <property type="entry name" value="WHD_MalT"/>
    <property type="match status" value="1"/>
</dbReference>